<feature type="non-terminal residue" evidence="7">
    <location>
        <position position="1"/>
    </location>
</feature>
<sequence>MNSYYLCEKIVGPPIVYYVLTTFFQLIINIQTIVEYVSINGILIFALIWTVKNTFLVTLLSVECEEIHTSLKNVQVACIITMHSDSNLEFLREVRKKLRRIGRQKFQPLSALGLFTVNAALLLNMLSALSTYTVILLQFDFL</sequence>
<keyword evidence="2" id="KW-1003">Cell membrane</keyword>
<dbReference type="Proteomes" id="UP000837857">
    <property type="component" value="Chromosome 18"/>
</dbReference>
<evidence type="ECO:0000313" key="7">
    <source>
        <dbReference type="EMBL" id="CAH2048199.1"/>
    </source>
</evidence>
<protein>
    <recommendedName>
        <fullName evidence="9">Gustatory receptor</fullName>
    </recommendedName>
</protein>
<evidence type="ECO:0000256" key="4">
    <source>
        <dbReference type="ARBA" id="ARBA00022989"/>
    </source>
</evidence>
<keyword evidence="8" id="KW-1185">Reference proteome</keyword>
<organism evidence="7 8">
    <name type="scientific">Iphiclides podalirius</name>
    <name type="common">scarce swallowtail</name>
    <dbReference type="NCBI Taxonomy" id="110791"/>
    <lineage>
        <taxon>Eukaryota</taxon>
        <taxon>Metazoa</taxon>
        <taxon>Ecdysozoa</taxon>
        <taxon>Arthropoda</taxon>
        <taxon>Hexapoda</taxon>
        <taxon>Insecta</taxon>
        <taxon>Pterygota</taxon>
        <taxon>Neoptera</taxon>
        <taxon>Endopterygota</taxon>
        <taxon>Lepidoptera</taxon>
        <taxon>Glossata</taxon>
        <taxon>Ditrysia</taxon>
        <taxon>Papilionoidea</taxon>
        <taxon>Papilionidae</taxon>
        <taxon>Papilioninae</taxon>
        <taxon>Iphiclides</taxon>
    </lineage>
</organism>
<keyword evidence="5 6" id="KW-0472">Membrane</keyword>
<reference evidence="7" key="1">
    <citation type="submission" date="2022-03" db="EMBL/GenBank/DDBJ databases">
        <authorList>
            <person name="Martin H S."/>
        </authorList>
    </citation>
    <scope>NUCLEOTIDE SEQUENCE</scope>
</reference>
<keyword evidence="4 6" id="KW-1133">Transmembrane helix</keyword>
<feature type="transmembrane region" description="Helical" evidence="6">
    <location>
        <begin position="112"/>
        <end position="139"/>
    </location>
</feature>
<evidence type="ECO:0000256" key="1">
    <source>
        <dbReference type="ARBA" id="ARBA00004651"/>
    </source>
</evidence>
<comment type="subcellular location">
    <subcellularLocation>
        <location evidence="1">Cell membrane</location>
        <topology evidence="1">Multi-pass membrane protein</topology>
    </subcellularLocation>
</comment>
<evidence type="ECO:0000313" key="8">
    <source>
        <dbReference type="Proteomes" id="UP000837857"/>
    </source>
</evidence>
<accession>A0ABN8I7T8</accession>
<name>A0ABN8I7T8_9NEOP</name>
<proteinExistence type="predicted"/>
<dbReference type="InterPro" id="IPR013604">
    <property type="entry name" value="7TM_chemorcpt"/>
</dbReference>
<dbReference type="EMBL" id="OW152830">
    <property type="protein sequence ID" value="CAH2048199.1"/>
    <property type="molecule type" value="Genomic_DNA"/>
</dbReference>
<gene>
    <name evidence="7" type="ORF">IPOD504_LOCUS5957</name>
</gene>
<evidence type="ECO:0000256" key="3">
    <source>
        <dbReference type="ARBA" id="ARBA00022692"/>
    </source>
</evidence>
<evidence type="ECO:0008006" key="9">
    <source>
        <dbReference type="Google" id="ProtNLM"/>
    </source>
</evidence>
<evidence type="ECO:0000256" key="6">
    <source>
        <dbReference type="SAM" id="Phobius"/>
    </source>
</evidence>
<dbReference type="Pfam" id="PF08395">
    <property type="entry name" value="7tm_7"/>
    <property type="match status" value="1"/>
</dbReference>
<evidence type="ECO:0000256" key="2">
    <source>
        <dbReference type="ARBA" id="ARBA00022475"/>
    </source>
</evidence>
<evidence type="ECO:0000256" key="5">
    <source>
        <dbReference type="ARBA" id="ARBA00023136"/>
    </source>
</evidence>
<keyword evidence="3 6" id="KW-0812">Transmembrane</keyword>